<dbReference type="RefSeq" id="XP_064769869.1">
    <property type="nucleotide sequence ID" value="XM_064909455.1"/>
</dbReference>
<sequence length="460" mass="50135">MPPGERAIKALSNVLRRVTETGRQAIREALEEGWPPGNNGGGGGGLFGRRRELVPVRVPVPVNNRPRFPQAPSGSSSRWYSTSSRHWFSSDSFTRQALNQQARGYTNSSRAYASPARFNSVSARLSNIKHSTTFAHPIYRPRIGGTLHRSPMGYSLPGFRARGSARYFSYNVRPMADVISNLSAGFCASGIGASKLAGSIEKMGPSYVHQKKLNVFVTENNTVRVTFADAPRKFEDSSVYFGSAQNADGEKTVSGATRQVACISFDVTPTYESGTVGTLTQESAYVIFPKWQQDYQDNMSAIVRDIQKLSQLGELSFRVQHCDNGQQFLRVYLGDRSRDEVELICQELHLSRAIIVDVDITEVDAVMLATAGTALSDSTVPVVSAPVQDTNSDYADNNSLLSSPFSSQYLSNPGAVSVASDATYLQLMPSFYGSEGSDYSDVPSDSFAPWADNGRVLPPV</sequence>
<dbReference type="GeneID" id="90034967"/>
<proteinExistence type="predicted"/>
<comment type="caution">
    <text evidence="1">The sequence shown here is derived from an EMBL/GenBank/DDBJ whole genome shotgun (WGS) entry which is preliminary data.</text>
</comment>
<dbReference type="EMBL" id="JBBJBU010000002">
    <property type="protein sequence ID" value="KAK7206836.1"/>
    <property type="molecule type" value="Genomic_DNA"/>
</dbReference>
<reference evidence="1 2" key="1">
    <citation type="submission" date="2024-03" db="EMBL/GenBank/DDBJ databases">
        <title>Genome-scale model development and genomic sequencing of the oleaginous clade Lipomyces.</title>
        <authorList>
            <consortium name="Lawrence Berkeley National Laboratory"/>
            <person name="Czajka J.J."/>
            <person name="Han Y."/>
            <person name="Kim J."/>
            <person name="Mondo S.J."/>
            <person name="Hofstad B.A."/>
            <person name="Robles A."/>
            <person name="Haridas S."/>
            <person name="Riley R."/>
            <person name="LaButti K."/>
            <person name="Pangilinan J."/>
            <person name="Andreopoulos W."/>
            <person name="Lipzen A."/>
            <person name="Yan J."/>
            <person name="Wang M."/>
            <person name="Ng V."/>
            <person name="Grigoriev I.V."/>
            <person name="Spatafora J.W."/>
            <person name="Magnuson J.K."/>
            <person name="Baker S.E."/>
            <person name="Pomraning K.R."/>
        </authorList>
    </citation>
    <scope>NUCLEOTIDE SEQUENCE [LARGE SCALE GENOMIC DNA]</scope>
    <source>
        <strain evidence="1 2">Phaff 52-87</strain>
    </source>
</reference>
<dbReference type="Proteomes" id="UP001498771">
    <property type="component" value="Unassembled WGS sequence"/>
</dbReference>
<evidence type="ECO:0000313" key="2">
    <source>
        <dbReference type="Proteomes" id="UP001498771"/>
    </source>
</evidence>
<name>A0ABR1FAG0_9ASCO</name>
<accession>A0ABR1FAG0</accession>
<protein>
    <submittedName>
        <fullName evidence="1">Uncharacterized protein</fullName>
    </submittedName>
</protein>
<gene>
    <name evidence="1" type="ORF">BZA70DRAFT_116029</name>
</gene>
<keyword evidence="2" id="KW-1185">Reference proteome</keyword>
<evidence type="ECO:0000313" key="1">
    <source>
        <dbReference type="EMBL" id="KAK7206836.1"/>
    </source>
</evidence>
<organism evidence="1 2">
    <name type="scientific">Myxozyma melibiosi</name>
    <dbReference type="NCBI Taxonomy" id="54550"/>
    <lineage>
        <taxon>Eukaryota</taxon>
        <taxon>Fungi</taxon>
        <taxon>Dikarya</taxon>
        <taxon>Ascomycota</taxon>
        <taxon>Saccharomycotina</taxon>
        <taxon>Lipomycetes</taxon>
        <taxon>Lipomycetales</taxon>
        <taxon>Lipomycetaceae</taxon>
        <taxon>Myxozyma</taxon>
    </lineage>
</organism>